<gene>
    <name evidence="1" type="ORF">DEA37_0003407</name>
</gene>
<dbReference type="AlphaFoldDB" id="A0A5J4NT04"/>
<organism evidence="1 2">
    <name type="scientific">Paragonimus westermani</name>
    <dbReference type="NCBI Taxonomy" id="34504"/>
    <lineage>
        <taxon>Eukaryota</taxon>
        <taxon>Metazoa</taxon>
        <taxon>Spiralia</taxon>
        <taxon>Lophotrochozoa</taxon>
        <taxon>Platyhelminthes</taxon>
        <taxon>Trematoda</taxon>
        <taxon>Digenea</taxon>
        <taxon>Plagiorchiida</taxon>
        <taxon>Troglotremata</taxon>
        <taxon>Troglotrematidae</taxon>
        <taxon>Paragonimus</taxon>
    </lineage>
</organism>
<dbReference type="Proteomes" id="UP000324629">
    <property type="component" value="Unassembled WGS sequence"/>
</dbReference>
<dbReference type="EMBL" id="QNGE01001026">
    <property type="protein sequence ID" value="KAA3678619.1"/>
    <property type="molecule type" value="Genomic_DNA"/>
</dbReference>
<proteinExistence type="predicted"/>
<protein>
    <submittedName>
        <fullName evidence="1">Uncharacterized protein</fullName>
    </submittedName>
</protein>
<name>A0A5J4NT04_9TREM</name>
<sequence length="369" mass="42043">MSPELTNLVSFKEETDDIHQSHPQRTVLLVLESLHFLNDPQNLSDFLHFFGVTLPGSEQADWCSCTTDILLLAATDHMPPFHKLQPIGHLDENQWFVWPLVAEDSKPSKQQKRILIHQLSLFKEPLSGVVPALLRFAGLRCAPRWDEKLNRTIRRRERNDANQILFDWIEQIWFRLIEIVTLIGRDPSKLLQHHSELNDCTSPVHPASNDSIGDVYTPDSNGLLIGSMECQKSSRTNVPTMGKLTDQDFVVAALDILNPDVFITCPLLSHFRFKTVVQEVDILRWLERSWNGIWEPGLQACVTPDPTNPESGTIADEWATMAKRQSRNAHFKSNRPRSEESDIAATWFVRSIIMPGCPLKNLGEPCFLV</sequence>
<reference evidence="1 2" key="1">
    <citation type="journal article" date="2019" name="Gigascience">
        <title>Whole-genome sequence of the oriental lung fluke Paragonimus westermani.</title>
        <authorList>
            <person name="Oey H."/>
            <person name="Zakrzewski M."/>
            <person name="Narain K."/>
            <person name="Devi K.R."/>
            <person name="Agatsuma T."/>
            <person name="Nawaratna S."/>
            <person name="Gobert G.N."/>
            <person name="Jones M.K."/>
            <person name="Ragan M.A."/>
            <person name="McManus D.P."/>
            <person name="Krause L."/>
        </authorList>
    </citation>
    <scope>NUCLEOTIDE SEQUENCE [LARGE SCALE GENOMIC DNA]</scope>
    <source>
        <strain evidence="1 2">IND2009</strain>
    </source>
</reference>
<comment type="caution">
    <text evidence="1">The sequence shown here is derived from an EMBL/GenBank/DDBJ whole genome shotgun (WGS) entry which is preliminary data.</text>
</comment>
<accession>A0A5J4NT04</accession>
<evidence type="ECO:0000313" key="2">
    <source>
        <dbReference type="Proteomes" id="UP000324629"/>
    </source>
</evidence>
<evidence type="ECO:0000313" key="1">
    <source>
        <dbReference type="EMBL" id="KAA3678619.1"/>
    </source>
</evidence>
<keyword evidence="2" id="KW-1185">Reference proteome</keyword>